<accession>A0A9K3KQA5</accession>
<evidence type="ECO:0000313" key="1">
    <source>
        <dbReference type="EMBL" id="KAG7338984.1"/>
    </source>
</evidence>
<sequence>MFTVNVVSIRKEDQNNSKGSTPYFAPWVVSADYGMHTEWHVFFTWSNFSYTIQYKIYQSHSFHISNRTLCQEPCFLKCFFSIHLRNEFSIRYKKPFIQRQR</sequence>
<evidence type="ECO:0000313" key="3">
    <source>
        <dbReference type="Proteomes" id="UP000693970"/>
    </source>
</evidence>
<dbReference type="EMBL" id="JAGRRH010000020">
    <property type="protein sequence ID" value="KAG7347556.1"/>
    <property type="molecule type" value="Genomic_DNA"/>
</dbReference>
<dbReference type="EMBL" id="JAGRRH010000044">
    <property type="protein sequence ID" value="KAG7338984.1"/>
    <property type="molecule type" value="Genomic_DNA"/>
</dbReference>
<evidence type="ECO:0000313" key="2">
    <source>
        <dbReference type="EMBL" id="KAG7347556.1"/>
    </source>
</evidence>
<comment type="caution">
    <text evidence="2">The sequence shown here is derived from an EMBL/GenBank/DDBJ whole genome shotgun (WGS) entry which is preliminary data.</text>
</comment>
<dbReference type="Proteomes" id="UP000693970">
    <property type="component" value="Unassembled WGS sequence"/>
</dbReference>
<proteinExistence type="predicted"/>
<reference evidence="2" key="1">
    <citation type="journal article" date="2021" name="Sci. Rep.">
        <title>Diploid genomic architecture of Nitzschia inconspicua, an elite biomass production diatom.</title>
        <authorList>
            <person name="Oliver A."/>
            <person name="Podell S."/>
            <person name="Pinowska A."/>
            <person name="Traller J.C."/>
            <person name="Smith S.R."/>
            <person name="McClure R."/>
            <person name="Beliaev A."/>
            <person name="Bohutskyi P."/>
            <person name="Hill E.A."/>
            <person name="Rabines A."/>
            <person name="Zheng H."/>
            <person name="Allen L.Z."/>
            <person name="Kuo A."/>
            <person name="Grigoriev I.V."/>
            <person name="Allen A.E."/>
            <person name="Hazlebeck D."/>
            <person name="Allen E.E."/>
        </authorList>
    </citation>
    <scope>NUCLEOTIDE SEQUENCE</scope>
    <source>
        <strain evidence="2">Hildebrandi</strain>
    </source>
</reference>
<organism evidence="2 3">
    <name type="scientific">Nitzschia inconspicua</name>
    <dbReference type="NCBI Taxonomy" id="303405"/>
    <lineage>
        <taxon>Eukaryota</taxon>
        <taxon>Sar</taxon>
        <taxon>Stramenopiles</taxon>
        <taxon>Ochrophyta</taxon>
        <taxon>Bacillariophyta</taxon>
        <taxon>Bacillariophyceae</taxon>
        <taxon>Bacillariophycidae</taxon>
        <taxon>Bacillariales</taxon>
        <taxon>Bacillariaceae</taxon>
        <taxon>Nitzschia</taxon>
    </lineage>
</organism>
<keyword evidence="3" id="KW-1185">Reference proteome</keyword>
<name>A0A9K3KQA5_9STRA</name>
<reference evidence="2" key="2">
    <citation type="submission" date="2021-04" db="EMBL/GenBank/DDBJ databases">
        <authorList>
            <person name="Podell S."/>
        </authorList>
    </citation>
    <scope>NUCLEOTIDE SEQUENCE</scope>
    <source>
        <strain evidence="2">Hildebrandi</strain>
    </source>
</reference>
<dbReference type="AlphaFoldDB" id="A0A9K3KQA5"/>
<protein>
    <submittedName>
        <fullName evidence="2">Uncharacterized protein</fullName>
    </submittedName>
</protein>
<gene>
    <name evidence="2" type="ORF">IV203_016261</name>
    <name evidence="1" type="ORF">IV203_017475</name>
</gene>